<dbReference type="InterPro" id="IPR000515">
    <property type="entry name" value="MetI-like"/>
</dbReference>
<dbReference type="SUPFAM" id="SSF161098">
    <property type="entry name" value="MetI-like"/>
    <property type="match status" value="1"/>
</dbReference>
<feature type="transmembrane region" description="Helical" evidence="7">
    <location>
        <begin position="93"/>
        <end position="117"/>
    </location>
</feature>
<sequence length="300" mass="33630">MSLRAPLEGRERRGPLALEPRGPRRPLRALWKAAVWLLLAALGLLILAPALWMLSTSLKPDTQVFADPPVWIPSPLEWGNYAKAWMSAPFTRFALNTVLYAVVVTVATVLSNALIAYGFAKLRFPGRDLMFFTMLATMMIPGMVTMIPQYVLFSKLGWVGSYLPLVVPTFFGSAFYVFLMRQYFLGIPNELSEAARVDGASELWIWWRVILPLSKPALAAVAIFTFDGAWNDYVGPLLYLNDESLYTLQVGLAMFRSSFDVQWQYLMAASVIVLIPVVIIFFLFQKYFIEGASFSGSVKG</sequence>
<dbReference type="PANTHER" id="PTHR43744:SF6">
    <property type="entry name" value="ABC TRANSPORTER PERMEASE PROTEIN YESQ-RELATED"/>
    <property type="match status" value="1"/>
</dbReference>
<feature type="transmembrane region" description="Helical" evidence="7">
    <location>
        <begin position="129"/>
        <end position="150"/>
    </location>
</feature>
<dbReference type="Gene3D" id="1.10.3720.10">
    <property type="entry name" value="MetI-like"/>
    <property type="match status" value="1"/>
</dbReference>
<gene>
    <name evidence="9" type="ORF">HNR42_002499</name>
</gene>
<feature type="transmembrane region" description="Helical" evidence="7">
    <location>
        <begin position="162"/>
        <end position="184"/>
    </location>
</feature>
<dbReference type="GO" id="GO:0005886">
    <property type="term" value="C:plasma membrane"/>
    <property type="evidence" value="ECO:0007669"/>
    <property type="project" value="UniProtKB-SubCell"/>
</dbReference>
<dbReference type="PANTHER" id="PTHR43744">
    <property type="entry name" value="ABC TRANSPORTER PERMEASE PROTEIN MG189-RELATED-RELATED"/>
    <property type="match status" value="1"/>
</dbReference>
<evidence type="ECO:0000256" key="3">
    <source>
        <dbReference type="ARBA" id="ARBA00022475"/>
    </source>
</evidence>
<evidence type="ECO:0000256" key="4">
    <source>
        <dbReference type="ARBA" id="ARBA00022692"/>
    </source>
</evidence>
<keyword evidence="2 7" id="KW-0813">Transport</keyword>
<keyword evidence="5 7" id="KW-1133">Transmembrane helix</keyword>
<keyword evidence="3" id="KW-1003">Cell membrane</keyword>
<dbReference type="RefSeq" id="WP_343058389.1">
    <property type="nucleotide sequence ID" value="NZ_JACHHG010000009.1"/>
</dbReference>
<dbReference type="GO" id="GO:0055085">
    <property type="term" value="P:transmembrane transport"/>
    <property type="evidence" value="ECO:0007669"/>
    <property type="project" value="InterPro"/>
</dbReference>
<comment type="subcellular location">
    <subcellularLocation>
        <location evidence="1 7">Cell membrane</location>
        <topology evidence="1 7">Multi-pass membrane protein</topology>
    </subcellularLocation>
</comment>
<dbReference type="Proteomes" id="UP000569951">
    <property type="component" value="Unassembled WGS sequence"/>
</dbReference>
<evidence type="ECO:0000256" key="7">
    <source>
        <dbReference type="RuleBase" id="RU363032"/>
    </source>
</evidence>
<evidence type="ECO:0000313" key="10">
    <source>
        <dbReference type="Proteomes" id="UP000569951"/>
    </source>
</evidence>
<name>A0A841I1F6_9DEIO</name>
<reference evidence="9 10" key="1">
    <citation type="submission" date="2020-08" db="EMBL/GenBank/DDBJ databases">
        <title>Genomic Encyclopedia of Type Strains, Phase IV (KMG-IV): sequencing the most valuable type-strain genomes for metagenomic binning, comparative biology and taxonomic classification.</title>
        <authorList>
            <person name="Goeker M."/>
        </authorList>
    </citation>
    <scope>NUCLEOTIDE SEQUENCE [LARGE SCALE GENOMIC DNA]</scope>
    <source>
        <strain evidence="9 10">DSM 21458</strain>
    </source>
</reference>
<accession>A0A841I1F6</accession>
<feature type="transmembrane region" description="Helical" evidence="7">
    <location>
        <begin position="205"/>
        <end position="226"/>
    </location>
</feature>
<evidence type="ECO:0000259" key="8">
    <source>
        <dbReference type="PROSITE" id="PS50928"/>
    </source>
</evidence>
<proteinExistence type="inferred from homology"/>
<dbReference type="CDD" id="cd06261">
    <property type="entry name" value="TM_PBP2"/>
    <property type="match status" value="1"/>
</dbReference>
<dbReference type="AlphaFoldDB" id="A0A841I1F6"/>
<feature type="transmembrane region" description="Helical" evidence="7">
    <location>
        <begin position="263"/>
        <end position="284"/>
    </location>
</feature>
<keyword evidence="10" id="KW-1185">Reference proteome</keyword>
<keyword evidence="4 7" id="KW-0812">Transmembrane</keyword>
<organism evidence="9 10">
    <name type="scientific">Deinobacterium chartae</name>
    <dbReference type="NCBI Taxonomy" id="521158"/>
    <lineage>
        <taxon>Bacteria</taxon>
        <taxon>Thermotogati</taxon>
        <taxon>Deinococcota</taxon>
        <taxon>Deinococci</taxon>
        <taxon>Deinococcales</taxon>
        <taxon>Deinococcaceae</taxon>
        <taxon>Deinobacterium</taxon>
    </lineage>
</organism>
<keyword evidence="6 7" id="KW-0472">Membrane</keyword>
<evidence type="ECO:0000256" key="6">
    <source>
        <dbReference type="ARBA" id="ARBA00023136"/>
    </source>
</evidence>
<feature type="transmembrane region" description="Helical" evidence="7">
    <location>
        <begin position="33"/>
        <end position="54"/>
    </location>
</feature>
<dbReference type="Pfam" id="PF00528">
    <property type="entry name" value="BPD_transp_1"/>
    <property type="match status" value="1"/>
</dbReference>
<dbReference type="InterPro" id="IPR035906">
    <property type="entry name" value="MetI-like_sf"/>
</dbReference>
<evidence type="ECO:0000256" key="5">
    <source>
        <dbReference type="ARBA" id="ARBA00022989"/>
    </source>
</evidence>
<keyword evidence="9" id="KW-0762">Sugar transport</keyword>
<feature type="domain" description="ABC transmembrane type-1" evidence="8">
    <location>
        <begin position="94"/>
        <end position="284"/>
    </location>
</feature>
<evidence type="ECO:0000256" key="2">
    <source>
        <dbReference type="ARBA" id="ARBA00022448"/>
    </source>
</evidence>
<evidence type="ECO:0000313" key="9">
    <source>
        <dbReference type="EMBL" id="MBB6099063.1"/>
    </source>
</evidence>
<evidence type="ECO:0000256" key="1">
    <source>
        <dbReference type="ARBA" id="ARBA00004651"/>
    </source>
</evidence>
<comment type="similarity">
    <text evidence="7">Belongs to the binding-protein-dependent transport system permease family.</text>
</comment>
<comment type="caution">
    <text evidence="9">The sequence shown here is derived from an EMBL/GenBank/DDBJ whole genome shotgun (WGS) entry which is preliminary data.</text>
</comment>
<dbReference type="PROSITE" id="PS50928">
    <property type="entry name" value="ABC_TM1"/>
    <property type="match status" value="1"/>
</dbReference>
<dbReference type="EMBL" id="JACHHG010000009">
    <property type="protein sequence ID" value="MBB6099063.1"/>
    <property type="molecule type" value="Genomic_DNA"/>
</dbReference>
<protein>
    <submittedName>
        <fullName evidence="9">Multiple sugar transport system permease protein</fullName>
    </submittedName>
</protein>